<dbReference type="GO" id="GO:0022857">
    <property type="term" value="F:transmembrane transporter activity"/>
    <property type="evidence" value="ECO:0007669"/>
    <property type="project" value="InterPro"/>
</dbReference>
<feature type="transmembrane region" description="Helical" evidence="4">
    <location>
        <begin position="195"/>
        <end position="216"/>
    </location>
</feature>
<feature type="transmembrane region" description="Helical" evidence="4">
    <location>
        <begin position="118"/>
        <end position="136"/>
    </location>
</feature>
<evidence type="ECO:0000256" key="1">
    <source>
        <dbReference type="ARBA" id="ARBA00022692"/>
    </source>
</evidence>
<dbReference type="Proteomes" id="UP001293593">
    <property type="component" value="Unassembled WGS sequence"/>
</dbReference>
<evidence type="ECO:0000256" key="3">
    <source>
        <dbReference type="ARBA" id="ARBA00023136"/>
    </source>
</evidence>
<reference evidence="5" key="1">
    <citation type="submission" date="2023-10" db="EMBL/GenBank/DDBJ databases">
        <title>Chromosome-level genome of the transformable northern wattle, Acacia crassicarpa.</title>
        <authorList>
            <person name="Massaro I."/>
            <person name="Sinha N.R."/>
            <person name="Poethig S."/>
            <person name="Leichty A.R."/>
        </authorList>
    </citation>
    <scope>NUCLEOTIDE SEQUENCE</scope>
    <source>
        <strain evidence="5">Acra3RX</strain>
        <tissue evidence="5">Leaf</tissue>
    </source>
</reference>
<feature type="transmembrane region" description="Helical" evidence="4">
    <location>
        <begin position="14"/>
        <end position="34"/>
    </location>
</feature>
<dbReference type="AlphaFoldDB" id="A0AAE1JEE1"/>
<dbReference type="EMBL" id="JAWXYG010000007">
    <property type="protein sequence ID" value="KAK4267481.1"/>
    <property type="molecule type" value="Genomic_DNA"/>
</dbReference>
<evidence type="ECO:0008006" key="7">
    <source>
        <dbReference type="Google" id="ProtNLM"/>
    </source>
</evidence>
<organism evidence="5 6">
    <name type="scientific">Acacia crassicarpa</name>
    <name type="common">northern wattle</name>
    <dbReference type="NCBI Taxonomy" id="499986"/>
    <lineage>
        <taxon>Eukaryota</taxon>
        <taxon>Viridiplantae</taxon>
        <taxon>Streptophyta</taxon>
        <taxon>Embryophyta</taxon>
        <taxon>Tracheophyta</taxon>
        <taxon>Spermatophyta</taxon>
        <taxon>Magnoliopsida</taxon>
        <taxon>eudicotyledons</taxon>
        <taxon>Gunneridae</taxon>
        <taxon>Pentapetalae</taxon>
        <taxon>rosids</taxon>
        <taxon>fabids</taxon>
        <taxon>Fabales</taxon>
        <taxon>Fabaceae</taxon>
        <taxon>Caesalpinioideae</taxon>
        <taxon>mimosoid clade</taxon>
        <taxon>Acacieae</taxon>
        <taxon>Acacia</taxon>
    </lineage>
</organism>
<accession>A0AAE1JEE1</accession>
<feature type="transmembrane region" description="Helical" evidence="4">
    <location>
        <begin position="228"/>
        <end position="246"/>
    </location>
</feature>
<dbReference type="GO" id="GO:0016020">
    <property type="term" value="C:membrane"/>
    <property type="evidence" value="ECO:0007669"/>
    <property type="project" value="InterPro"/>
</dbReference>
<keyword evidence="2 4" id="KW-1133">Transmembrane helix</keyword>
<evidence type="ECO:0000313" key="6">
    <source>
        <dbReference type="Proteomes" id="UP001293593"/>
    </source>
</evidence>
<comment type="caution">
    <text evidence="5">The sequence shown here is derived from an EMBL/GenBank/DDBJ whole genome shotgun (WGS) entry which is preliminary data.</text>
</comment>
<proteinExistence type="predicted"/>
<name>A0AAE1JEE1_9FABA</name>
<feature type="transmembrane region" description="Helical" evidence="4">
    <location>
        <begin position="164"/>
        <end position="183"/>
    </location>
</feature>
<evidence type="ECO:0000313" key="5">
    <source>
        <dbReference type="EMBL" id="KAK4267481.1"/>
    </source>
</evidence>
<keyword evidence="6" id="KW-1185">Reference proteome</keyword>
<keyword evidence="1 4" id="KW-0812">Transmembrane</keyword>
<evidence type="ECO:0000256" key="4">
    <source>
        <dbReference type="SAM" id="Phobius"/>
    </source>
</evidence>
<keyword evidence="3 4" id="KW-0472">Membrane</keyword>
<dbReference type="InterPro" id="IPR030184">
    <property type="entry name" value="WAT1-related"/>
</dbReference>
<feature type="transmembrane region" description="Helical" evidence="4">
    <location>
        <begin position="84"/>
        <end position="106"/>
    </location>
</feature>
<feature type="transmembrane region" description="Helical" evidence="4">
    <location>
        <begin position="46"/>
        <end position="64"/>
    </location>
</feature>
<gene>
    <name evidence="5" type="ORF">QN277_024256</name>
</gene>
<sequence length="247" mass="27418">MRRMGRMMEDLKPALMMVIVQVGYAGVSILYKLVSNDKGISLTILMAYRFLFASLFMVPLAFFVERASLQQNLFVQAVSLAGATYATAMYNLVPGATFVLALCFGLEKLNMGRASGKAKAAGLVMGIGGAMILTFYKGIEIHLWSTHLNIIKHMAPHTVSSNHIWGIALASGTCLSYSLWLIIQAKMSEKFPWAYASAALMSVMAAIQSIIFALFVERDNWSRWKLGWNTFLLTAIYTVSFHTLVYE</sequence>
<protein>
    <recommendedName>
        <fullName evidence="7">WAT1-related protein</fullName>
    </recommendedName>
</protein>
<dbReference type="PANTHER" id="PTHR31218">
    <property type="entry name" value="WAT1-RELATED PROTEIN"/>
    <property type="match status" value="1"/>
</dbReference>
<evidence type="ECO:0000256" key="2">
    <source>
        <dbReference type="ARBA" id="ARBA00022989"/>
    </source>
</evidence>